<reference evidence="3" key="1">
    <citation type="submission" date="2017-02" db="EMBL/GenBank/DDBJ databases">
        <title>Complete genome sequence of Cupriavidus necator strain NH9, a 3-chlorobenzoate degrader.</title>
        <authorList>
            <person name="Moriuchi R."/>
            <person name="Dohra H."/>
            <person name="Ogawa N."/>
        </authorList>
    </citation>
    <scope>NUCLEOTIDE SEQUENCE [LARGE SCALE GENOMIC DNA]</scope>
    <source>
        <strain evidence="3">NH9</strain>
    </source>
</reference>
<dbReference type="Gene3D" id="3.30.2310.20">
    <property type="entry name" value="RelE-like"/>
    <property type="match status" value="1"/>
</dbReference>
<dbReference type="SUPFAM" id="SSF143011">
    <property type="entry name" value="RelE-like"/>
    <property type="match status" value="1"/>
</dbReference>
<evidence type="ECO:0000313" key="3">
    <source>
        <dbReference type="Proteomes" id="UP000189627"/>
    </source>
</evidence>
<gene>
    <name evidence="2" type="ORF">BJN34_27025</name>
</gene>
<evidence type="ECO:0000256" key="1">
    <source>
        <dbReference type="ARBA" id="ARBA00022649"/>
    </source>
</evidence>
<sequence length="111" mass="12828">MASRLLKAKLLESGKAELKRVRRYVMDAFGIAVWEDSYAQIQAAITPIREFPECGHIVDELSGLTANRFREVRCGKNRIIYEVRDDAIYVHLIIDQRRDLTALLQKIILQI</sequence>
<keyword evidence="1" id="KW-1277">Toxin-antitoxin system</keyword>
<dbReference type="EMBL" id="CP017758">
    <property type="protein sequence ID" value="AQV97518.1"/>
    <property type="molecule type" value="Genomic_DNA"/>
</dbReference>
<proteinExistence type="predicted"/>
<name>A0A1U9UXS0_CUPNE</name>
<dbReference type="InterPro" id="IPR035093">
    <property type="entry name" value="RelE/ParE_toxin_dom_sf"/>
</dbReference>
<dbReference type="Pfam" id="PF05016">
    <property type="entry name" value="ParE_toxin"/>
    <property type="match status" value="1"/>
</dbReference>
<dbReference type="OrthoDB" id="9798046at2"/>
<organism evidence="2 3">
    <name type="scientific">Cupriavidus necator</name>
    <name type="common">Alcaligenes eutrophus</name>
    <name type="synonym">Ralstonia eutropha</name>
    <dbReference type="NCBI Taxonomy" id="106590"/>
    <lineage>
        <taxon>Bacteria</taxon>
        <taxon>Pseudomonadati</taxon>
        <taxon>Pseudomonadota</taxon>
        <taxon>Betaproteobacteria</taxon>
        <taxon>Burkholderiales</taxon>
        <taxon>Burkholderiaceae</taxon>
        <taxon>Cupriavidus</taxon>
    </lineage>
</organism>
<dbReference type="RefSeq" id="WP_078199880.1">
    <property type="nucleotide sequence ID" value="NZ_CP017758.1"/>
</dbReference>
<accession>A0A1U9UXS0</accession>
<dbReference type="AlphaFoldDB" id="A0A1U9UXS0"/>
<protein>
    <submittedName>
        <fullName evidence="2">Type II toxin-antitoxin system RelE/ParE family toxin</fullName>
    </submittedName>
</protein>
<evidence type="ECO:0000313" key="2">
    <source>
        <dbReference type="EMBL" id="AQV97518.1"/>
    </source>
</evidence>
<dbReference type="KEGG" id="cuh:BJN34_27025"/>
<dbReference type="InterPro" id="IPR007712">
    <property type="entry name" value="RelE/ParE_toxin"/>
</dbReference>
<dbReference type="Proteomes" id="UP000189627">
    <property type="component" value="Chromosome 2"/>
</dbReference>